<keyword evidence="3" id="KW-1185">Reference proteome</keyword>
<evidence type="ECO:0000313" key="3">
    <source>
        <dbReference type="Proteomes" id="UP000199062"/>
    </source>
</evidence>
<dbReference type="RefSeq" id="WP_089814946.1">
    <property type="nucleotide sequence ID" value="NZ_FOZK01000001.1"/>
</dbReference>
<keyword evidence="1" id="KW-0812">Transmembrane</keyword>
<gene>
    <name evidence="2" type="ORF">SAMN05216559_1278</name>
</gene>
<protein>
    <submittedName>
        <fullName evidence="2">Uncharacterized protein</fullName>
    </submittedName>
</protein>
<accession>A0A1I6KQ76</accession>
<reference evidence="2 3" key="1">
    <citation type="submission" date="2016-10" db="EMBL/GenBank/DDBJ databases">
        <authorList>
            <person name="de Groot N.N."/>
        </authorList>
    </citation>
    <scope>NUCLEOTIDE SEQUENCE [LARGE SCALE GENOMIC DNA]</scope>
    <source>
        <strain evidence="2 3">CGMCC 1.10457</strain>
    </source>
</reference>
<proteinExistence type="predicted"/>
<keyword evidence="1" id="KW-0472">Membrane</keyword>
<evidence type="ECO:0000256" key="1">
    <source>
        <dbReference type="SAM" id="Phobius"/>
    </source>
</evidence>
<dbReference type="Proteomes" id="UP000199062">
    <property type="component" value="Unassembled WGS sequence"/>
</dbReference>
<organism evidence="2 3">
    <name type="scientific">Halomicrobium zhouii</name>
    <dbReference type="NCBI Taxonomy" id="767519"/>
    <lineage>
        <taxon>Archaea</taxon>
        <taxon>Methanobacteriati</taxon>
        <taxon>Methanobacteriota</taxon>
        <taxon>Stenosarchaea group</taxon>
        <taxon>Halobacteria</taxon>
        <taxon>Halobacteriales</taxon>
        <taxon>Haloarculaceae</taxon>
        <taxon>Halomicrobium</taxon>
    </lineage>
</organism>
<dbReference type="AlphaFoldDB" id="A0A1I6KQ76"/>
<dbReference type="EMBL" id="FOZK01000001">
    <property type="protein sequence ID" value="SFR93354.1"/>
    <property type="molecule type" value="Genomic_DNA"/>
</dbReference>
<name>A0A1I6KQ76_9EURY</name>
<feature type="transmembrane region" description="Helical" evidence="1">
    <location>
        <begin position="109"/>
        <end position="131"/>
    </location>
</feature>
<evidence type="ECO:0000313" key="2">
    <source>
        <dbReference type="EMBL" id="SFR93354.1"/>
    </source>
</evidence>
<keyword evidence="1" id="KW-1133">Transmembrane helix</keyword>
<sequence length="132" mass="13861">METPEFASLAVVGAVLPVASIAAVGGATVTYGLHWAVPLFLLLVSPLSAAVGLYGYGVRTGSLRAPKWVSVGTPPTEGDRIPDRYREAFRAETLAEPAVDEDAGPSGRLLALALVYLVSTPVYTLLFWGLFG</sequence>
<feature type="transmembrane region" description="Helical" evidence="1">
    <location>
        <begin position="36"/>
        <end position="57"/>
    </location>
</feature>